<evidence type="ECO:0000256" key="6">
    <source>
        <dbReference type="HAMAP-Rule" id="MF_01848"/>
    </source>
</evidence>
<dbReference type="InterPro" id="IPR010286">
    <property type="entry name" value="METTL16/RlmF"/>
</dbReference>
<dbReference type="InterPro" id="IPR002052">
    <property type="entry name" value="DNA_methylase_N6_adenine_CS"/>
</dbReference>
<keyword evidence="8" id="KW-1185">Reference proteome</keyword>
<evidence type="ECO:0000256" key="3">
    <source>
        <dbReference type="ARBA" id="ARBA00022603"/>
    </source>
</evidence>
<dbReference type="GO" id="GO:0003676">
    <property type="term" value="F:nucleic acid binding"/>
    <property type="evidence" value="ECO:0007669"/>
    <property type="project" value="InterPro"/>
</dbReference>
<dbReference type="Gene3D" id="3.40.50.150">
    <property type="entry name" value="Vaccinia Virus protein VP39"/>
    <property type="match status" value="1"/>
</dbReference>
<name>A0A4R0NUA4_9SPHI</name>
<dbReference type="Proteomes" id="UP000293347">
    <property type="component" value="Unassembled WGS sequence"/>
</dbReference>
<keyword evidence="1 6" id="KW-0963">Cytoplasm</keyword>
<reference evidence="7 8" key="1">
    <citation type="submission" date="2019-02" db="EMBL/GenBank/DDBJ databases">
        <title>Pedobacter sp. RP-1-14 sp. nov., isolated from Arctic soil.</title>
        <authorList>
            <person name="Dahal R.H."/>
        </authorList>
    </citation>
    <scope>NUCLEOTIDE SEQUENCE [LARGE SCALE GENOMIC DNA]</scope>
    <source>
        <strain evidence="7 8">RP-1-14</strain>
    </source>
</reference>
<evidence type="ECO:0000256" key="4">
    <source>
        <dbReference type="ARBA" id="ARBA00022679"/>
    </source>
</evidence>
<dbReference type="GO" id="GO:0052907">
    <property type="term" value="F:23S rRNA (adenine(1618)-N(6))-methyltransferase activity"/>
    <property type="evidence" value="ECO:0007669"/>
    <property type="project" value="UniProtKB-EC"/>
</dbReference>
<keyword evidence="5 6" id="KW-0949">S-adenosyl-L-methionine</keyword>
<evidence type="ECO:0000256" key="2">
    <source>
        <dbReference type="ARBA" id="ARBA00022552"/>
    </source>
</evidence>
<organism evidence="7 8">
    <name type="scientific">Pedobacter psychroterrae</name>
    <dbReference type="NCBI Taxonomy" id="2530453"/>
    <lineage>
        <taxon>Bacteria</taxon>
        <taxon>Pseudomonadati</taxon>
        <taxon>Bacteroidota</taxon>
        <taxon>Sphingobacteriia</taxon>
        <taxon>Sphingobacteriales</taxon>
        <taxon>Sphingobacteriaceae</taxon>
        <taxon>Pedobacter</taxon>
    </lineage>
</organism>
<dbReference type="PANTHER" id="PTHR13393">
    <property type="entry name" value="SAM-DEPENDENT METHYLTRANSFERASE"/>
    <property type="match status" value="1"/>
</dbReference>
<gene>
    <name evidence="6 7" type="primary">rlmF</name>
    <name evidence="7" type="ORF">EZ437_06290</name>
</gene>
<accession>A0A4R0NUA4</accession>
<evidence type="ECO:0000256" key="5">
    <source>
        <dbReference type="ARBA" id="ARBA00022691"/>
    </source>
</evidence>
<evidence type="ECO:0000256" key="1">
    <source>
        <dbReference type="ARBA" id="ARBA00022490"/>
    </source>
</evidence>
<dbReference type="HAMAP" id="MF_01848">
    <property type="entry name" value="23SrRNA_methyltr_F"/>
    <property type="match status" value="1"/>
</dbReference>
<evidence type="ECO:0000313" key="8">
    <source>
        <dbReference type="Proteomes" id="UP000293347"/>
    </source>
</evidence>
<dbReference type="AlphaFoldDB" id="A0A4R0NUA4"/>
<dbReference type="PANTHER" id="PTHR13393:SF0">
    <property type="entry name" value="RNA N6-ADENOSINE-METHYLTRANSFERASE METTL16"/>
    <property type="match status" value="1"/>
</dbReference>
<comment type="function">
    <text evidence="6">Specifically methylates the adenine in position 1618 of 23S rRNA.</text>
</comment>
<dbReference type="EMBL" id="SJSL01000001">
    <property type="protein sequence ID" value="TCD03563.1"/>
    <property type="molecule type" value="Genomic_DNA"/>
</dbReference>
<keyword evidence="2 6" id="KW-0698">rRNA processing</keyword>
<dbReference type="CDD" id="cd02440">
    <property type="entry name" value="AdoMet_MTases"/>
    <property type="match status" value="1"/>
</dbReference>
<dbReference type="NCBIfam" id="NF008725">
    <property type="entry name" value="PRK11727.1"/>
    <property type="match status" value="1"/>
</dbReference>
<comment type="catalytic activity">
    <reaction evidence="6">
        <text>adenosine(1618) in 23S rRNA + S-adenosyl-L-methionine = N(6)-methyladenosine(1618) in 23S rRNA + S-adenosyl-L-homocysteine + H(+)</text>
        <dbReference type="Rhea" id="RHEA:16497"/>
        <dbReference type="Rhea" id="RHEA-COMP:10229"/>
        <dbReference type="Rhea" id="RHEA-COMP:10231"/>
        <dbReference type="ChEBI" id="CHEBI:15378"/>
        <dbReference type="ChEBI" id="CHEBI:57856"/>
        <dbReference type="ChEBI" id="CHEBI:59789"/>
        <dbReference type="ChEBI" id="CHEBI:74411"/>
        <dbReference type="ChEBI" id="CHEBI:74449"/>
        <dbReference type="EC" id="2.1.1.181"/>
    </reaction>
</comment>
<protein>
    <recommendedName>
        <fullName evidence="6">Ribosomal RNA large subunit methyltransferase F</fullName>
        <ecNumber evidence="6">2.1.1.181</ecNumber>
    </recommendedName>
    <alternativeName>
        <fullName evidence="6">23S rRNA mA1618 methyltransferase</fullName>
    </alternativeName>
    <alternativeName>
        <fullName evidence="6">rRNA adenine N-6-methyltransferase</fullName>
    </alternativeName>
</protein>
<dbReference type="RefSeq" id="WP_131594310.1">
    <property type="nucleotide sequence ID" value="NZ_SJSL01000001.1"/>
</dbReference>
<dbReference type="PIRSF" id="PIRSF029038">
    <property type="entry name" value="Mtase_YbiN_prd"/>
    <property type="match status" value="1"/>
</dbReference>
<comment type="caution">
    <text evidence="7">The sequence shown here is derived from an EMBL/GenBank/DDBJ whole genome shotgun (WGS) entry which is preliminary data.</text>
</comment>
<sequence>MSEEKTSLHPRNKHRFRYDFPILIKSQPELNDFVFVNPYGDQSVDFSDPGAVKMLNKALLKHFYGIAHWDIPVNYLCPPIPGRADYIHYVADLLATSNKGKIPGGKSVKGIDVGVGANCVYPIIGHQEYGWSFLGSDIDPLAIKSARAIAAANSTLSTAISCRQQHNKQHIFTGIIKPGEQYDFAVCNPPFHSSAEEAKAGTDRKLRNLGKNKGRSATLNFGGKDTELWYDGGEAAFIRNMVMESKTYAQQCLWFTTLVSKSQNLPYVNTMLTVGVKATEVRTIEMAQGQKISRFVAWTFLSPEEQFAWAQKRWNF</sequence>
<dbReference type="GO" id="GO:0005737">
    <property type="term" value="C:cytoplasm"/>
    <property type="evidence" value="ECO:0007669"/>
    <property type="project" value="UniProtKB-SubCell"/>
</dbReference>
<proteinExistence type="inferred from homology"/>
<comment type="subcellular location">
    <subcellularLocation>
        <location evidence="6">Cytoplasm</location>
    </subcellularLocation>
</comment>
<dbReference type="GO" id="GO:0070475">
    <property type="term" value="P:rRNA base methylation"/>
    <property type="evidence" value="ECO:0007669"/>
    <property type="project" value="TreeGrafter"/>
</dbReference>
<evidence type="ECO:0000313" key="7">
    <source>
        <dbReference type="EMBL" id="TCD03563.1"/>
    </source>
</evidence>
<dbReference type="SUPFAM" id="SSF53335">
    <property type="entry name" value="S-adenosyl-L-methionine-dependent methyltransferases"/>
    <property type="match status" value="1"/>
</dbReference>
<keyword evidence="4 6" id="KW-0808">Transferase</keyword>
<comment type="similarity">
    <text evidence="6">Belongs to the methyltransferase superfamily. METTL16/RlmF family.</text>
</comment>
<dbReference type="Pfam" id="PF05971">
    <property type="entry name" value="Methyltransf_10"/>
    <property type="match status" value="1"/>
</dbReference>
<dbReference type="InterPro" id="IPR016909">
    <property type="entry name" value="rRNA_lsu_MeTfrase_F"/>
</dbReference>
<dbReference type="EC" id="2.1.1.181" evidence="6"/>
<keyword evidence="3 6" id="KW-0489">Methyltransferase</keyword>
<dbReference type="PROSITE" id="PS00092">
    <property type="entry name" value="N6_MTASE"/>
    <property type="match status" value="1"/>
</dbReference>
<dbReference type="OrthoDB" id="1115728at2"/>
<dbReference type="InterPro" id="IPR029063">
    <property type="entry name" value="SAM-dependent_MTases_sf"/>
</dbReference>